<dbReference type="AlphaFoldDB" id="A0A430AK01"/>
<comment type="caution">
    <text evidence="3">The sequence shown here is derived from an EMBL/GenBank/DDBJ whole genome shotgun (WGS) entry which is preliminary data.</text>
</comment>
<keyword evidence="1" id="KW-1133">Transmembrane helix</keyword>
<dbReference type="OrthoDB" id="2192851at2"/>
<gene>
    <name evidence="3" type="ORF">CBF30_03835</name>
</gene>
<keyword evidence="4" id="KW-1185">Reference proteome</keyword>
<evidence type="ECO:0000256" key="2">
    <source>
        <dbReference type="SAM" id="SignalP"/>
    </source>
</evidence>
<dbReference type="EMBL" id="NGJZ01000001">
    <property type="protein sequence ID" value="RSU08379.1"/>
    <property type="molecule type" value="Genomic_DNA"/>
</dbReference>
<organism evidence="3 4">
    <name type="scientific">Vagococcus entomophilus</name>
    <dbReference type="NCBI Taxonomy" id="1160095"/>
    <lineage>
        <taxon>Bacteria</taxon>
        <taxon>Bacillati</taxon>
        <taxon>Bacillota</taxon>
        <taxon>Bacilli</taxon>
        <taxon>Lactobacillales</taxon>
        <taxon>Enterococcaceae</taxon>
        <taxon>Vagococcus</taxon>
    </lineage>
</organism>
<dbReference type="Proteomes" id="UP000288669">
    <property type="component" value="Unassembled WGS sequence"/>
</dbReference>
<feature type="chain" id="PRO_5019319958" evidence="2">
    <location>
        <begin position="24"/>
        <end position="188"/>
    </location>
</feature>
<accession>A0A430AK01</accession>
<keyword evidence="1" id="KW-0472">Membrane</keyword>
<name>A0A430AK01_9ENTE</name>
<keyword evidence="1" id="KW-0812">Transmembrane</keyword>
<evidence type="ECO:0000313" key="3">
    <source>
        <dbReference type="EMBL" id="RSU08379.1"/>
    </source>
</evidence>
<feature type="transmembrane region" description="Helical" evidence="1">
    <location>
        <begin position="159"/>
        <end position="179"/>
    </location>
</feature>
<evidence type="ECO:0000313" key="4">
    <source>
        <dbReference type="Proteomes" id="UP000288669"/>
    </source>
</evidence>
<proteinExistence type="predicted"/>
<sequence length="188" mass="19487">MRKIISALVMLAVSVLFATQASAAGAITSAEQEILNELNAGVSVKGKTFHLAVSDISAATNHLKANDVSSENAAIAVQNIRLARTLIEAQNIDAKSGSELKNKLPSDVLAKVMEYYATAANAVGLNASTNGKTVSMTDSKGNTVASAKGSVIKKTGMTFASSIILFTLLMSSAFVLAVLNRKATVKLA</sequence>
<protein>
    <submittedName>
        <fullName evidence="3">Uncharacterized protein</fullName>
    </submittedName>
</protein>
<feature type="signal peptide" evidence="2">
    <location>
        <begin position="1"/>
        <end position="23"/>
    </location>
</feature>
<reference evidence="3 4" key="1">
    <citation type="submission" date="2017-05" db="EMBL/GenBank/DDBJ databases">
        <title>Vagococcus spp. assemblies.</title>
        <authorList>
            <person name="Gulvik C.A."/>
        </authorList>
    </citation>
    <scope>NUCLEOTIDE SEQUENCE [LARGE SCALE GENOMIC DNA]</scope>
    <source>
        <strain evidence="3 4">DSM 24756</strain>
    </source>
</reference>
<evidence type="ECO:0000256" key="1">
    <source>
        <dbReference type="SAM" id="Phobius"/>
    </source>
</evidence>
<dbReference type="RefSeq" id="WP_126822925.1">
    <property type="nucleotide sequence ID" value="NZ_JBHLWU010000001.1"/>
</dbReference>
<keyword evidence="2" id="KW-0732">Signal</keyword>